<keyword evidence="1" id="KW-0732">Signal</keyword>
<dbReference type="RefSeq" id="WP_184504158.1">
    <property type="nucleotide sequence ID" value="NZ_JACHBT010000003.1"/>
</dbReference>
<feature type="signal peptide" evidence="1">
    <location>
        <begin position="1"/>
        <end position="22"/>
    </location>
</feature>
<gene>
    <name evidence="3" type="ORF">F4693_000700</name>
</gene>
<reference evidence="3 4" key="2">
    <citation type="submission" date="2020-08" db="EMBL/GenBank/DDBJ databases">
        <authorList>
            <person name="Partida-Martinez L."/>
            <person name="Huntemann M."/>
            <person name="Clum A."/>
            <person name="Wang J."/>
            <person name="Palaniappan K."/>
            <person name="Ritter S."/>
            <person name="Chen I.-M."/>
            <person name="Stamatis D."/>
            <person name="Reddy T."/>
            <person name="O'Malley R."/>
            <person name="Daum C."/>
            <person name="Shapiro N."/>
            <person name="Ivanova N."/>
            <person name="Kyrpides N."/>
            <person name="Woyke T."/>
        </authorList>
    </citation>
    <scope>NUCLEOTIDE SEQUENCE [LARGE SCALE GENOMIC DNA]</scope>
    <source>
        <strain evidence="3 4">AS3.13</strain>
    </source>
</reference>
<dbReference type="Pfam" id="PF01979">
    <property type="entry name" value="Amidohydro_1"/>
    <property type="match status" value="1"/>
</dbReference>
<evidence type="ECO:0000256" key="1">
    <source>
        <dbReference type="SAM" id="SignalP"/>
    </source>
</evidence>
<feature type="domain" description="Amidohydrolase-related" evidence="2">
    <location>
        <begin position="75"/>
        <end position="420"/>
    </location>
</feature>
<dbReference type="SUPFAM" id="SSF51338">
    <property type="entry name" value="Composite domain of metallo-dependent hydrolases"/>
    <property type="match status" value="1"/>
</dbReference>
<evidence type="ECO:0000313" key="4">
    <source>
        <dbReference type="Proteomes" id="UP000522313"/>
    </source>
</evidence>
<name>A0A7X0JAJ2_9SPHN</name>
<accession>A0A7X0JAJ2</accession>
<dbReference type="InterPro" id="IPR011059">
    <property type="entry name" value="Metal-dep_hydrolase_composite"/>
</dbReference>
<dbReference type="PANTHER" id="PTHR43135">
    <property type="entry name" value="ALPHA-D-RIBOSE 1-METHYLPHOSPHONATE 5-TRIPHOSPHATE DIPHOSPHATASE"/>
    <property type="match status" value="1"/>
</dbReference>
<comment type="caution">
    <text evidence="3">The sequence shown here is derived from an EMBL/GenBank/DDBJ whole genome shotgun (WGS) entry which is preliminary data.</text>
</comment>
<dbReference type="Gene3D" id="2.30.40.10">
    <property type="entry name" value="Urease, subunit C, domain 1"/>
    <property type="match status" value="1"/>
</dbReference>
<organism evidence="3 4">
    <name type="scientific">Sphingomonas endophytica</name>
    <dbReference type="NCBI Taxonomy" id="869719"/>
    <lineage>
        <taxon>Bacteria</taxon>
        <taxon>Pseudomonadati</taxon>
        <taxon>Pseudomonadota</taxon>
        <taxon>Alphaproteobacteria</taxon>
        <taxon>Sphingomonadales</taxon>
        <taxon>Sphingomonadaceae</taxon>
        <taxon>Sphingomonas</taxon>
    </lineage>
</organism>
<dbReference type="InterPro" id="IPR032466">
    <property type="entry name" value="Metal_Hydrolase"/>
</dbReference>
<dbReference type="InterPro" id="IPR006680">
    <property type="entry name" value="Amidohydro-rel"/>
</dbReference>
<sequence>MRLGAYLALMVATVVAATSAQARDGSVLIRGARVFDGTRMLGVKEVLVRDGRIVAVARRVAAPSGIELIEARGRVLIPGLIDGHVHVFPGAQADALRFGVTTVFDMYSLADRATIDHWRKQRTSFAQVGEADTFTAGIGATPPGGHPLELFSEMPKGRALPPTLAPRDDPASFMTARIDAGSDYIKVLQDDGARPDRPASLPAFSPQRFAVVLTAARATGKRVVVHVQQLADARIAVMYGANALEHAVCDVPIDDALVAEMKARGVAQTATLATYAGLAGADDARRLAADPSVAPYLSARQRGMLGLVWKYPRLKDFEIASANTERLAKAGVTIIAGTDAPNPTTAFGPSLHLELALMVRAGMTPKRALVAATSAPAAFFGTADRGRIAAGLKADMILVDGDPTRDIAATRKIVSIWKNGYVVDRTAHE</sequence>
<evidence type="ECO:0000259" key="2">
    <source>
        <dbReference type="Pfam" id="PF01979"/>
    </source>
</evidence>
<dbReference type="InterPro" id="IPR051781">
    <property type="entry name" value="Metallo-dep_Hydrolase"/>
</dbReference>
<dbReference type="SUPFAM" id="SSF51556">
    <property type="entry name" value="Metallo-dependent hydrolases"/>
    <property type="match status" value="1"/>
</dbReference>
<keyword evidence="3" id="KW-0378">Hydrolase</keyword>
<dbReference type="Proteomes" id="UP000522313">
    <property type="component" value="Unassembled WGS sequence"/>
</dbReference>
<dbReference type="Gene3D" id="3.30.110.90">
    <property type="entry name" value="Amidohydrolase"/>
    <property type="match status" value="1"/>
</dbReference>
<proteinExistence type="predicted"/>
<dbReference type="GO" id="GO:0016810">
    <property type="term" value="F:hydrolase activity, acting on carbon-nitrogen (but not peptide) bonds"/>
    <property type="evidence" value="ECO:0007669"/>
    <property type="project" value="InterPro"/>
</dbReference>
<feature type="chain" id="PRO_5031369475" evidence="1">
    <location>
        <begin position="23"/>
        <end position="429"/>
    </location>
</feature>
<dbReference type="AlphaFoldDB" id="A0A7X0JAJ2"/>
<dbReference type="PANTHER" id="PTHR43135:SF3">
    <property type="entry name" value="ALPHA-D-RIBOSE 1-METHYLPHOSPHONATE 5-TRIPHOSPHATE DIPHOSPHATASE"/>
    <property type="match status" value="1"/>
</dbReference>
<reference evidence="3 4" key="1">
    <citation type="submission" date="2020-08" db="EMBL/GenBank/DDBJ databases">
        <title>The Agave Microbiome: Exploring the role of microbial communities in plant adaptations to desert environments.</title>
        <authorList>
            <person name="Partida-Martinez L.P."/>
        </authorList>
    </citation>
    <scope>NUCLEOTIDE SEQUENCE [LARGE SCALE GENOMIC DNA]</scope>
    <source>
        <strain evidence="3 4">AS3.13</strain>
    </source>
</reference>
<dbReference type="EMBL" id="JACHBT010000003">
    <property type="protein sequence ID" value="MBB6503745.1"/>
    <property type="molecule type" value="Genomic_DNA"/>
</dbReference>
<protein>
    <submittedName>
        <fullName evidence="3">Imidazolonepropionase-like amidohydrolase</fullName>
    </submittedName>
</protein>
<dbReference type="Gene3D" id="1.20.58.520">
    <property type="entry name" value="Amidohydrolase"/>
    <property type="match status" value="1"/>
</dbReference>
<evidence type="ECO:0000313" key="3">
    <source>
        <dbReference type="EMBL" id="MBB6503745.1"/>
    </source>
</evidence>
<dbReference type="Gene3D" id="3.40.50.10910">
    <property type="entry name" value="Amidohydrolase"/>
    <property type="match status" value="1"/>
</dbReference>